<reference evidence="4" key="1">
    <citation type="submission" date="2023-04" db="EMBL/GenBank/DDBJ databases">
        <title>Phytophthora fragariaefolia NBRC 109709.</title>
        <authorList>
            <person name="Ichikawa N."/>
            <person name="Sato H."/>
            <person name="Tonouchi N."/>
        </authorList>
    </citation>
    <scope>NUCLEOTIDE SEQUENCE</scope>
    <source>
        <strain evidence="4">NBRC 109709</strain>
    </source>
</reference>
<name>A0A9W7CTV8_9STRA</name>
<accession>A0A9W7CTV8</accession>
<feature type="compositionally biased region" description="Pro residues" evidence="2">
    <location>
        <begin position="391"/>
        <end position="405"/>
    </location>
</feature>
<dbReference type="GO" id="GO:0007005">
    <property type="term" value="P:mitochondrion organization"/>
    <property type="evidence" value="ECO:0007669"/>
    <property type="project" value="InterPro"/>
</dbReference>
<evidence type="ECO:0000256" key="2">
    <source>
        <dbReference type="SAM" id="MobiDB-lite"/>
    </source>
</evidence>
<dbReference type="SUPFAM" id="SSF47072">
    <property type="entry name" value="Cysteine alpha-hairpin motif"/>
    <property type="match status" value="1"/>
</dbReference>
<dbReference type="Pfam" id="PF06747">
    <property type="entry name" value="CHCH"/>
    <property type="match status" value="1"/>
</dbReference>
<dbReference type="Proteomes" id="UP001165121">
    <property type="component" value="Unassembled WGS sequence"/>
</dbReference>
<keyword evidence="5" id="KW-1185">Reference proteome</keyword>
<dbReference type="InterPro" id="IPR010625">
    <property type="entry name" value="CHCH"/>
</dbReference>
<dbReference type="PANTHER" id="PTHR13523:SF2">
    <property type="entry name" value="COILED-COIL-HELIX-COILED-COIL-HELIX DOMAIN CONTAINING 2, ISOFORM A-RELATED"/>
    <property type="match status" value="1"/>
</dbReference>
<evidence type="ECO:0000259" key="3">
    <source>
        <dbReference type="Pfam" id="PF06747"/>
    </source>
</evidence>
<feature type="compositionally biased region" description="Polar residues" evidence="2">
    <location>
        <begin position="287"/>
        <end position="301"/>
    </location>
</feature>
<evidence type="ECO:0000313" key="4">
    <source>
        <dbReference type="EMBL" id="GMF40170.1"/>
    </source>
</evidence>
<dbReference type="OrthoDB" id="164838at2759"/>
<feature type="compositionally biased region" description="Basic and acidic residues" evidence="2">
    <location>
        <begin position="368"/>
        <end position="377"/>
    </location>
</feature>
<dbReference type="GO" id="GO:0005634">
    <property type="term" value="C:nucleus"/>
    <property type="evidence" value="ECO:0007669"/>
    <property type="project" value="TreeGrafter"/>
</dbReference>
<feature type="compositionally biased region" description="Low complexity" evidence="2">
    <location>
        <begin position="462"/>
        <end position="484"/>
    </location>
</feature>
<evidence type="ECO:0000256" key="1">
    <source>
        <dbReference type="ARBA" id="ARBA00023157"/>
    </source>
</evidence>
<feature type="region of interest" description="Disordered" evidence="2">
    <location>
        <begin position="356"/>
        <end position="428"/>
    </location>
</feature>
<dbReference type="AlphaFoldDB" id="A0A9W7CTV8"/>
<dbReference type="PANTHER" id="PTHR13523">
    <property type="entry name" value="COILED-COIL-HELIX-COILED-COIL-HELIX DOMAIN CONTAINING 2/NUR77"/>
    <property type="match status" value="1"/>
</dbReference>
<evidence type="ECO:0000313" key="5">
    <source>
        <dbReference type="Proteomes" id="UP001165121"/>
    </source>
</evidence>
<proteinExistence type="predicted"/>
<comment type="caution">
    <text evidence="4">The sequence shown here is derived from an EMBL/GenBank/DDBJ whole genome shotgun (WGS) entry which is preliminary data.</text>
</comment>
<feature type="region of interest" description="Disordered" evidence="2">
    <location>
        <begin position="285"/>
        <end position="318"/>
    </location>
</feature>
<organism evidence="4 5">
    <name type="scientific">Phytophthora fragariaefolia</name>
    <dbReference type="NCBI Taxonomy" id="1490495"/>
    <lineage>
        <taxon>Eukaryota</taxon>
        <taxon>Sar</taxon>
        <taxon>Stramenopiles</taxon>
        <taxon>Oomycota</taxon>
        <taxon>Peronosporomycetes</taxon>
        <taxon>Peronosporales</taxon>
        <taxon>Peronosporaceae</taxon>
        <taxon>Phytophthora</taxon>
    </lineage>
</organism>
<keyword evidence="1" id="KW-1015">Disulfide bond</keyword>
<feature type="region of interest" description="Disordered" evidence="2">
    <location>
        <begin position="456"/>
        <end position="484"/>
    </location>
</feature>
<dbReference type="GO" id="GO:0005739">
    <property type="term" value="C:mitochondrion"/>
    <property type="evidence" value="ECO:0007669"/>
    <property type="project" value="TreeGrafter"/>
</dbReference>
<protein>
    <submittedName>
        <fullName evidence="4">Unnamed protein product</fullName>
    </submittedName>
</protein>
<sequence length="523" mass="56196">MPLGPTVVITRYADTDTTVGFVPNILDRPSDSLVLHEENSGVLVAWSSGTAGKSLLAVASTKRVEIWELTLTSGISAVLKGSVQIDLAQGLAWNPRSDVLFVRDNNMHVGQRQILHSLSWADESSLLSQTPRHDQIKINGSLKCSDGLRLEVGSTSIGPIAAIARISPSICILTTDTKLILEDILHPKSKVSLMSTEVSETPSNLSGLLVYPKNAGRMNIREQSTIQSTDIIDLTSMRLSTSSNQSSLQILNRVEKRKRASFFYAAASPEPQSVFLSRFKVPRRARPQSSLRPSGNAQESSAIAADKTAKSSTDGGGESKDLLELILAKMTAMQTQLNARFDDVDKKLQQLTARVEQMERNGGTSVPQEDKHRDRMGRSRSSRPAARPAPRRAPAPAQPRRPAPAPAQTQAAPPPAHQSSSGGGMMSGLMGTVAQGMAFGTGSAIAHRAVGAVANSFSGSDAPQQQEAAPAQQDYQAAQPPQQNQCGADQKAFLECLNTNSNDISACQFYLDQFKQCQQSAFL</sequence>
<dbReference type="EMBL" id="BSXT01001229">
    <property type="protein sequence ID" value="GMF40170.1"/>
    <property type="molecule type" value="Genomic_DNA"/>
</dbReference>
<dbReference type="InterPro" id="IPR055304">
    <property type="entry name" value="CHCHD2/10-like"/>
</dbReference>
<gene>
    <name evidence="4" type="ORF">Pfra01_001221900</name>
</gene>
<feature type="domain" description="CHCH" evidence="3">
    <location>
        <begin position="486"/>
        <end position="519"/>
    </location>
</feature>
<dbReference type="InterPro" id="IPR009069">
    <property type="entry name" value="Cys_alpha_HP_mot_SF"/>
</dbReference>